<evidence type="ECO:0000313" key="10">
    <source>
        <dbReference type="EMBL" id="TDN57101.1"/>
    </source>
</evidence>
<keyword evidence="10" id="KW-0282">Flagellum</keyword>
<protein>
    <recommendedName>
        <fullName evidence="3">Flagellar motor switch protein FliN</fullName>
    </recommendedName>
</protein>
<evidence type="ECO:0000259" key="9">
    <source>
        <dbReference type="Pfam" id="PF01052"/>
    </source>
</evidence>
<dbReference type="RefSeq" id="WP_133587972.1">
    <property type="nucleotide sequence ID" value="NZ_SNVV01000001.1"/>
</dbReference>
<dbReference type="GO" id="GO:0003774">
    <property type="term" value="F:cytoskeletal motor activity"/>
    <property type="evidence" value="ECO:0007669"/>
    <property type="project" value="InterPro"/>
</dbReference>
<evidence type="ECO:0000256" key="8">
    <source>
        <dbReference type="SAM" id="MobiDB-lite"/>
    </source>
</evidence>
<keyword evidence="4" id="KW-1003">Cell membrane</keyword>
<accession>A0A4V3BP43</accession>
<keyword evidence="10" id="KW-0966">Cell projection</keyword>
<evidence type="ECO:0000256" key="3">
    <source>
        <dbReference type="ARBA" id="ARBA00021897"/>
    </source>
</evidence>
<dbReference type="OrthoDB" id="9773459at2"/>
<keyword evidence="10" id="KW-0969">Cilium</keyword>
<dbReference type="AlphaFoldDB" id="A0A4V3BP43"/>
<feature type="region of interest" description="Disordered" evidence="8">
    <location>
        <begin position="1"/>
        <end position="40"/>
    </location>
</feature>
<evidence type="ECO:0000256" key="2">
    <source>
        <dbReference type="ARBA" id="ARBA00009226"/>
    </source>
</evidence>
<comment type="caution">
    <text evidence="10">The sequence shown here is derived from an EMBL/GenBank/DDBJ whole genome shotgun (WGS) entry which is preliminary data.</text>
</comment>
<feature type="compositionally biased region" description="Acidic residues" evidence="8">
    <location>
        <begin position="15"/>
        <end position="24"/>
    </location>
</feature>
<evidence type="ECO:0000256" key="6">
    <source>
        <dbReference type="ARBA" id="ARBA00022779"/>
    </source>
</evidence>
<comment type="subcellular location">
    <subcellularLocation>
        <location evidence="1">Cell membrane</location>
        <topology evidence="1">Peripheral membrane protein</topology>
        <orientation evidence="1">Cytoplasmic side</orientation>
    </subcellularLocation>
</comment>
<dbReference type="InterPro" id="IPR051469">
    <property type="entry name" value="FliN/MopA/SpaO"/>
</dbReference>
<evidence type="ECO:0000256" key="7">
    <source>
        <dbReference type="ARBA" id="ARBA00023136"/>
    </source>
</evidence>
<sequence>MELTDNVEMDKLLEDFGEDAESGAEAENRPAPAPARPRRDMAQMMRKIPVTVTLEVGAARVSLQDLMELGQDSVLELDTIAGEPLVIKVNGTPIGRAEVVVAGENYGLKVVELTDLDLGTLAP</sequence>
<dbReference type="InterPro" id="IPR001543">
    <property type="entry name" value="FliN-like_C"/>
</dbReference>
<keyword evidence="11" id="KW-1185">Reference proteome</keyword>
<dbReference type="PRINTS" id="PR00956">
    <property type="entry name" value="FLGMOTORFLIN"/>
</dbReference>
<comment type="similarity">
    <text evidence="2">Belongs to the FliN/MopA/SpaO family.</text>
</comment>
<dbReference type="Proteomes" id="UP000295129">
    <property type="component" value="Unassembled WGS sequence"/>
</dbReference>
<dbReference type="Pfam" id="PF01052">
    <property type="entry name" value="FliMN_C"/>
    <property type="match status" value="1"/>
</dbReference>
<dbReference type="GO" id="GO:0009425">
    <property type="term" value="C:bacterial-type flagellum basal body"/>
    <property type="evidence" value="ECO:0007669"/>
    <property type="project" value="InterPro"/>
</dbReference>
<dbReference type="InterPro" id="IPR036429">
    <property type="entry name" value="SpoA-like_sf"/>
</dbReference>
<dbReference type="Gene3D" id="2.30.330.10">
    <property type="entry name" value="SpoA-like"/>
    <property type="match status" value="1"/>
</dbReference>
<keyword evidence="6" id="KW-0283">Flagellar rotation</keyword>
<dbReference type="PANTHER" id="PTHR43484:SF1">
    <property type="entry name" value="FLAGELLAR MOTOR SWITCH PROTEIN FLIN"/>
    <property type="match status" value="1"/>
</dbReference>
<dbReference type="PANTHER" id="PTHR43484">
    <property type="match status" value="1"/>
</dbReference>
<evidence type="ECO:0000256" key="4">
    <source>
        <dbReference type="ARBA" id="ARBA00022475"/>
    </source>
</evidence>
<evidence type="ECO:0000256" key="5">
    <source>
        <dbReference type="ARBA" id="ARBA00022500"/>
    </source>
</evidence>
<dbReference type="GO" id="GO:0071973">
    <property type="term" value="P:bacterial-type flagellum-dependent cell motility"/>
    <property type="evidence" value="ECO:0007669"/>
    <property type="project" value="InterPro"/>
</dbReference>
<keyword evidence="7" id="KW-0472">Membrane</keyword>
<dbReference type="GO" id="GO:0005886">
    <property type="term" value="C:plasma membrane"/>
    <property type="evidence" value="ECO:0007669"/>
    <property type="project" value="UniProtKB-SubCell"/>
</dbReference>
<reference evidence="10 11" key="1">
    <citation type="submission" date="2019-03" db="EMBL/GenBank/DDBJ databases">
        <title>Genomic Encyclopedia of Type Strains, Phase IV (KMG-IV): sequencing the most valuable type-strain genomes for metagenomic binning, comparative biology and taxonomic classification.</title>
        <authorList>
            <person name="Goeker M."/>
        </authorList>
    </citation>
    <scope>NUCLEOTIDE SEQUENCE [LARGE SCALE GENOMIC DNA]</scope>
    <source>
        <strain evidence="10 11">DSM 12121</strain>
    </source>
</reference>
<dbReference type="InterPro" id="IPR001172">
    <property type="entry name" value="FliN_T3SS_HrcQb"/>
</dbReference>
<keyword evidence="5" id="KW-0145">Chemotaxis</keyword>
<proteinExistence type="inferred from homology"/>
<dbReference type="SUPFAM" id="SSF101801">
    <property type="entry name" value="Surface presentation of antigens (SPOA)"/>
    <property type="match status" value="1"/>
</dbReference>
<name>A0A4V3BP43_9RHOO</name>
<gene>
    <name evidence="10" type="ORF">C7389_101486</name>
</gene>
<evidence type="ECO:0000313" key="11">
    <source>
        <dbReference type="Proteomes" id="UP000295129"/>
    </source>
</evidence>
<dbReference type="EMBL" id="SNVV01000001">
    <property type="protein sequence ID" value="TDN57101.1"/>
    <property type="molecule type" value="Genomic_DNA"/>
</dbReference>
<dbReference type="GO" id="GO:0006935">
    <property type="term" value="P:chemotaxis"/>
    <property type="evidence" value="ECO:0007669"/>
    <property type="project" value="UniProtKB-KW"/>
</dbReference>
<evidence type="ECO:0000256" key="1">
    <source>
        <dbReference type="ARBA" id="ARBA00004413"/>
    </source>
</evidence>
<organism evidence="10 11">
    <name type="scientific">Azoarcus indigens</name>
    <dbReference type="NCBI Taxonomy" id="29545"/>
    <lineage>
        <taxon>Bacteria</taxon>
        <taxon>Pseudomonadati</taxon>
        <taxon>Pseudomonadota</taxon>
        <taxon>Betaproteobacteria</taxon>
        <taxon>Rhodocyclales</taxon>
        <taxon>Zoogloeaceae</taxon>
        <taxon>Azoarcus</taxon>
    </lineage>
</organism>
<feature type="domain" description="Flagellar motor switch protein FliN-like C-terminal" evidence="9">
    <location>
        <begin position="45"/>
        <end position="113"/>
    </location>
</feature>